<dbReference type="EMBL" id="JAMQBK010000029">
    <property type="protein sequence ID" value="MCM2371233.1"/>
    <property type="molecule type" value="Genomic_DNA"/>
</dbReference>
<protein>
    <submittedName>
        <fullName evidence="1">Uncharacterized protein</fullName>
    </submittedName>
</protein>
<organism evidence="1 2">
    <name type="scientific">Aporhodopirellula aestuarii</name>
    <dbReference type="NCBI Taxonomy" id="2950107"/>
    <lineage>
        <taxon>Bacteria</taxon>
        <taxon>Pseudomonadati</taxon>
        <taxon>Planctomycetota</taxon>
        <taxon>Planctomycetia</taxon>
        <taxon>Pirellulales</taxon>
        <taxon>Pirellulaceae</taxon>
        <taxon>Aporhodopirellula</taxon>
    </lineage>
</organism>
<reference evidence="1 2" key="1">
    <citation type="journal article" date="2022" name="Syst. Appl. Microbiol.">
        <title>Rhodopirellula aestuarii sp. nov., a novel member of the genus Rhodopirellula isolated from brackish sediments collected in the Tagus River estuary, Portugal.</title>
        <authorList>
            <person name="Vitorino I.R."/>
            <person name="Klimek D."/>
            <person name="Calusinska M."/>
            <person name="Lobo-da-Cunha A."/>
            <person name="Vasconcelos V."/>
            <person name="Lage O.M."/>
        </authorList>
    </citation>
    <scope>NUCLEOTIDE SEQUENCE [LARGE SCALE GENOMIC DNA]</scope>
    <source>
        <strain evidence="1 2">ICT_H3.1</strain>
    </source>
</reference>
<sequence>MKQSRKLHGNITGQLTEKRDQAWLATDERLLMHRCTFGTGTHREVVKEWLASYLIGKR</sequence>
<comment type="caution">
    <text evidence="1">The sequence shown here is derived from an EMBL/GenBank/DDBJ whole genome shotgun (WGS) entry which is preliminary data.</text>
</comment>
<evidence type="ECO:0000313" key="1">
    <source>
        <dbReference type="EMBL" id="MCM2371233.1"/>
    </source>
</evidence>
<proteinExistence type="predicted"/>
<keyword evidence="2" id="KW-1185">Reference proteome</keyword>
<name>A0ABT0U2W3_9BACT</name>
<accession>A0ABT0U2W3</accession>
<dbReference type="Proteomes" id="UP001202961">
    <property type="component" value="Unassembled WGS sequence"/>
</dbReference>
<gene>
    <name evidence="1" type="ORF">NB063_11515</name>
</gene>
<dbReference type="RefSeq" id="WP_250928870.1">
    <property type="nucleotide sequence ID" value="NZ_JAMQBK010000029.1"/>
</dbReference>
<evidence type="ECO:0000313" key="2">
    <source>
        <dbReference type="Proteomes" id="UP001202961"/>
    </source>
</evidence>